<gene>
    <name evidence="3" type="primary">LOC119645182</name>
</gene>
<evidence type="ECO:0000313" key="3">
    <source>
        <dbReference type="RefSeq" id="XP_037901091.1"/>
    </source>
</evidence>
<dbReference type="KEGG" id="gfs:119645182"/>
<evidence type="ECO:0000256" key="1">
    <source>
        <dbReference type="SAM" id="SignalP"/>
    </source>
</evidence>
<feature type="chain" id="PRO_5039160467" evidence="1">
    <location>
        <begin position="21"/>
        <end position="84"/>
    </location>
</feature>
<feature type="signal peptide" evidence="1">
    <location>
        <begin position="1"/>
        <end position="20"/>
    </location>
</feature>
<keyword evidence="2" id="KW-1185">Reference proteome</keyword>
<name>A0A9C5ZLA6_9MUSC</name>
<organism evidence="2 3">
    <name type="scientific">Glossina fuscipes</name>
    <dbReference type="NCBI Taxonomy" id="7396"/>
    <lineage>
        <taxon>Eukaryota</taxon>
        <taxon>Metazoa</taxon>
        <taxon>Ecdysozoa</taxon>
        <taxon>Arthropoda</taxon>
        <taxon>Hexapoda</taxon>
        <taxon>Insecta</taxon>
        <taxon>Pterygota</taxon>
        <taxon>Neoptera</taxon>
        <taxon>Endopterygota</taxon>
        <taxon>Diptera</taxon>
        <taxon>Brachycera</taxon>
        <taxon>Muscomorpha</taxon>
        <taxon>Hippoboscoidea</taxon>
        <taxon>Glossinidae</taxon>
        <taxon>Glossina</taxon>
    </lineage>
</organism>
<sequence>MLSKIIIYFLLIYLNAYVQTAPSNARLRRQIDVTLSAEHDDKEDETEIVLEAIANLWRSSDGNTQIEGSAKVIHRSNSFQDVLQ</sequence>
<dbReference type="Proteomes" id="UP000092443">
    <property type="component" value="Unplaced"/>
</dbReference>
<accession>A0A9C5ZLA6</accession>
<proteinExistence type="predicted"/>
<keyword evidence="1" id="KW-0732">Signal</keyword>
<dbReference type="RefSeq" id="XP_037901091.1">
    <property type="nucleotide sequence ID" value="XM_038045163.1"/>
</dbReference>
<reference evidence="3" key="1">
    <citation type="submission" date="2025-08" db="UniProtKB">
        <authorList>
            <consortium name="RefSeq"/>
        </authorList>
    </citation>
    <scope>IDENTIFICATION</scope>
    <source>
        <tissue evidence="3">Whole body pupa</tissue>
    </source>
</reference>
<protein>
    <submittedName>
        <fullName evidence="3">Uncharacterized protein LOC119645182</fullName>
    </submittedName>
</protein>
<dbReference type="AlphaFoldDB" id="A0A9C5ZLA6"/>
<evidence type="ECO:0000313" key="2">
    <source>
        <dbReference type="Proteomes" id="UP000092443"/>
    </source>
</evidence>
<dbReference type="GeneID" id="119645182"/>